<feature type="non-terminal residue" evidence="2">
    <location>
        <position position="107"/>
    </location>
</feature>
<feature type="region of interest" description="Disordered" evidence="1">
    <location>
        <begin position="1"/>
        <end position="107"/>
    </location>
</feature>
<evidence type="ECO:0000313" key="2">
    <source>
        <dbReference type="EMBL" id="PNJ85661.1"/>
    </source>
</evidence>
<feature type="compositionally biased region" description="Pro residues" evidence="1">
    <location>
        <begin position="1"/>
        <end position="12"/>
    </location>
</feature>
<comment type="caution">
    <text evidence="2">The sequence shown here is derived from an EMBL/GenBank/DDBJ whole genome shotgun (WGS) entry which is preliminary data.</text>
</comment>
<sequence>MSGPTWLPPKQPEPARAPQGRAIPRGTPGPPPAHGAVLPGPRGTGGSGAGLGGVPWSTPAHAGAPCRQRGPSPRKPGRRDRLAEQHPGRAEWGSGSCATATRPTGIR</sequence>
<proteinExistence type="predicted"/>
<name>A0A2J8XUH4_PONAB</name>
<feature type="compositionally biased region" description="Gly residues" evidence="1">
    <location>
        <begin position="42"/>
        <end position="53"/>
    </location>
</feature>
<gene>
    <name evidence="2" type="ORF">CR201_G0040292</name>
</gene>
<protein>
    <submittedName>
        <fullName evidence="2">TRIP6 isoform 7</fullName>
    </submittedName>
</protein>
<organism evidence="2">
    <name type="scientific">Pongo abelii</name>
    <name type="common">Sumatran orangutan</name>
    <name type="synonym">Pongo pygmaeus abelii</name>
    <dbReference type="NCBI Taxonomy" id="9601"/>
    <lineage>
        <taxon>Eukaryota</taxon>
        <taxon>Metazoa</taxon>
        <taxon>Chordata</taxon>
        <taxon>Craniata</taxon>
        <taxon>Vertebrata</taxon>
        <taxon>Euteleostomi</taxon>
        <taxon>Mammalia</taxon>
        <taxon>Eutheria</taxon>
        <taxon>Euarchontoglires</taxon>
        <taxon>Primates</taxon>
        <taxon>Haplorrhini</taxon>
        <taxon>Catarrhini</taxon>
        <taxon>Hominidae</taxon>
        <taxon>Pongo</taxon>
    </lineage>
</organism>
<reference evidence="2" key="1">
    <citation type="submission" date="2017-12" db="EMBL/GenBank/DDBJ databases">
        <title>High-resolution comparative analysis of great ape genomes.</title>
        <authorList>
            <person name="Pollen A."/>
            <person name="Hastie A."/>
            <person name="Hormozdiari F."/>
            <person name="Dougherty M."/>
            <person name="Liu R."/>
            <person name="Chaisson M."/>
            <person name="Hoppe E."/>
            <person name="Hill C."/>
            <person name="Pang A."/>
            <person name="Hillier L."/>
            <person name="Baker C."/>
            <person name="Armstrong J."/>
            <person name="Shendure J."/>
            <person name="Paten B."/>
            <person name="Wilson R."/>
            <person name="Chao H."/>
            <person name="Schneider V."/>
            <person name="Ventura M."/>
            <person name="Kronenberg Z."/>
            <person name="Murali S."/>
            <person name="Gordon D."/>
            <person name="Cantsilieris S."/>
            <person name="Munson K."/>
            <person name="Nelson B."/>
            <person name="Raja A."/>
            <person name="Underwood J."/>
            <person name="Diekhans M."/>
            <person name="Fiddes I."/>
            <person name="Haussler D."/>
            <person name="Eichler E."/>
        </authorList>
    </citation>
    <scope>NUCLEOTIDE SEQUENCE [LARGE SCALE GENOMIC DNA]</scope>
    <source>
        <strain evidence="2">Susie</strain>
    </source>
</reference>
<dbReference type="AlphaFoldDB" id="A0A2J8XUH4"/>
<feature type="compositionally biased region" description="Basic and acidic residues" evidence="1">
    <location>
        <begin position="79"/>
        <end position="89"/>
    </location>
</feature>
<feature type="compositionally biased region" description="Polar residues" evidence="1">
    <location>
        <begin position="96"/>
        <end position="107"/>
    </location>
</feature>
<accession>A0A2J8XUH4</accession>
<evidence type="ECO:0000256" key="1">
    <source>
        <dbReference type="SAM" id="MobiDB-lite"/>
    </source>
</evidence>
<dbReference type="EMBL" id="NDHI03003310">
    <property type="protein sequence ID" value="PNJ85661.1"/>
    <property type="molecule type" value="Genomic_DNA"/>
</dbReference>